<dbReference type="Proteomes" id="UP001470230">
    <property type="component" value="Unassembled WGS sequence"/>
</dbReference>
<feature type="region of interest" description="Disordered" evidence="1">
    <location>
        <begin position="1478"/>
        <end position="1505"/>
    </location>
</feature>
<organism evidence="4 5">
    <name type="scientific">Tritrichomonas musculus</name>
    <dbReference type="NCBI Taxonomy" id="1915356"/>
    <lineage>
        <taxon>Eukaryota</taxon>
        <taxon>Metamonada</taxon>
        <taxon>Parabasalia</taxon>
        <taxon>Tritrichomonadida</taxon>
        <taxon>Tritrichomonadidae</taxon>
        <taxon>Tritrichomonas</taxon>
    </lineage>
</organism>
<dbReference type="PANTHER" id="PTHR15678">
    <property type="entry name" value="ANTIGEN MLAA-22-RELATED"/>
    <property type="match status" value="1"/>
</dbReference>
<keyword evidence="2" id="KW-1133">Transmembrane helix</keyword>
<sequence>MFLFKLILLGIFLYILFIYLKYFLNFLLNNSLSKKCSVVRGKQPFHFNSISFNSPDLKFSITNIKLDINLLGILLSQTKFLVFQLGDISVEIINIPNKAKTKKSEENKQKQITPFTVVLHAFYYFQVCLLSLLFRSALFEFKSLNIKFRIFNYLLKGFRFSYQRIGKQFKIDINIGKTTINIAKEQFTIEPIKNSSSYDLAPIMTLYNYESILIPIDISFPAFEFSCNKDKITIHSIIVSVLLPRGSVPLSFKNINITSSVSVPPLLLKIKEFSFFKSVSLVDVKRLNLDVLFLEVKRITLYNEERQVIDIKKLKLDTKYKKLDVSCKSINVNYNTLTGLSILSCAAPYIYHRHRDPSTTPPMKIAFPDINVNVSSLILTLKFSDLAILKGDFGKVKMKDRAFQIPNVAVFLNQMKTITIKPLRIDDAKNQLHFVAGKIHLHDRKQFYIYDFLRDLVKSWRAIAPYVLDKFLEKESIPFPIYVEADSLKAKFDDYPVNIHLSRAVRVMPKHIINDAVRRKIFTEKTNSLNLSPESIADGEMALSKLTFDEYRKEIEKTKLHKFQFYVDIKKPKFLLDCVGFINKVQKMGEWDPTTKEFYPDMVWEFLIGGQSDIKADELKAYFYDIEEPLIHIKHGHLHGPVVFAEGKNQQQSPTHMTVDGQDVIAIKNASDFKLYTNMKIEIDNFQAIYGTSYRKIYHTINDIIRTLIPYFPDPSARPEWWDILRFQLRGRFAIKVKHAIIKVSAVRDYTDTHDYTGVHFHNLAMKWKEGKLNAGAHMFRAVRVGEGKQSGITLMEFPHFDVKAKYIWSNKSGINPRLHFIMPDVSTFNDPENCDSFADYRATGLKVNLKINFTMSHNIIPHFTFDCAHFKWLFGSMLMFLKDNIINFQISQKYYLPHKKKNKIVNINQLHIEGNIDISCNFMYFQIFDHFPISNTKIKGSSVDMRINELAMKFKVKYHRSKFTDVKYDGYISEIEFCATDLYQYCSVDKPRTNSFFTIKPIQMVSDENKNKMIIKEIQINIDQIILGYLFEFVGTAKAITEALNGTNVMKIPKEAPKIQDSYQNTIARFTNVIDQSQISSIKFNFTSVETELNVVIDFSKNIASILTEEKTGCIAYRLNIDHLSVYSNSKSPKVDTNHPLLTVNKITIFMTKSLSYFNSESAELAISAVDFTSLHLVFQECFSAKRNMSLDQVDQKSNVLFAIYISIPKVVGELLDSNNTAICRGELIDTTLKYLQNDNMSRSITLIIDGMDVKDLVPGFIYPQVIKRWTEKDNPNTKQPHIMVQLVSLPGVAGCMLYSHIELNMSPTIAKYEKAFFNLFIDFFNQDLPKMARQSVAYLNQKKNKIEIPFVTYPAENFPTVEESLTDIVKQNKSSEYNLMKNPQNTSVFVRYFRLNPFLVNISYKNPDNKLIQLINDFNGQCTEILYHDFNGSMAQFIQKLKKEISHILLPQLMKHIVGIKERDATNKQDVGEWLNTEDGKMSKNDKRKEMLFGHKNLKNEKK</sequence>
<dbReference type="Pfam" id="PF10344">
    <property type="entry name" value="Hobbit"/>
    <property type="match status" value="2"/>
</dbReference>
<evidence type="ECO:0000256" key="1">
    <source>
        <dbReference type="SAM" id="MobiDB-lite"/>
    </source>
</evidence>
<keyword evidence="5" id="KW-1185">Reference proteome</keyword>
<evidence type="ECO:0000313" key="4">
    <source>
        <dbReference type="EMBL" id="KAK8890905.1"/>
    </source>
</evidence>
<keyword evidence="2" id="KW-0472">Membrane</keyword>
<dbReference type="PANTHER" id="PTHR15678:SF6">
    <property type="entry name" value="BRIDGE-LIKE LIPID TRANSFER PROTEIN FAMILY MEMBER 2"/>
    <property type="match status" value="1"/>
</dbReference>
<evidence type="ECO:0000256" key="2">
    <source>
        <dbReference type="SAM" id="Phobius"/>
    </source>
</evidence>
<proteinExistence type="predicted"/>
<evidence type="ECO:0000313" key="5">
    <source>
        <dbReference type="Proteomes" id="UP001470230"/>
    </source>
</evidence>
<reference evidence="4 5" key="1">
    <citation type="submission" date="2024-04" db="EMBL/GenBank/DDBJ databases">
        <title>Tritrichomonas musculus Genome.</title>
        <authorList>
            <person name="Alves-Ferreira E."/>
            <person name="Grigg M."/>
            <person name="Lorenzi H."/>
            <person name="Galac M."/>
        </authorList>
    </citation>
    <scope>NUCLEOTIDE SEQUENCE [LARGE SCALE GENOMIC DNA]</scope>
    <source>
        <strain evidence="4 5">EAF2021</strain>
    </source>
</reference>
<protein>
    <recommendedName>
        <fullName evidence="3">FMP27/BLTP2/Hobbit GFWDK motif-containing RBG unit domain-containing protein</fullName>
    </recommendedName>
</protein>
<dbReference type="EMBL" id="JAPFFF010000004">
    <property type="protein sequence ID" value="KAK8890905.1"/>
    <property type="molecule type" value="Genomic_DNA"/>
</dbReference>
<gene>
    <name evidence="4" type="ORF">M9Y10_028105</name>
</gene>
<keyword evidence="2" id="KW-0812">Transmembrane</keyword>
<evidence type="ECO:0000259" key="3">
    <source>
        <dbReference type="SMART" id="SM01214"/>
    </source>
</evidence>
<feature type="transmembrane region" description="Helical" evidence="2">
    <location>
        <begin position="6"/>
        <end position="24"/>
    </location>
</feature>
<dbReference type="InterPro" id="IPR019441">
    <property type="entry name" value="FMP27/BLTP2/Hobbit_GFWDK_RBG"/>
</dbReference>
<feature type="compositionally biased region" description="Basic and acidic residues" evidence="1">
    <location>
        <begin position="1480"/>
        <end position="1505"/>
    </location>
</feature>
<feature type="transmembrane region" description="Helical" evidence="2">
    <location>
        <begin position="112"/>
        <end position="134"/>
    </location>
</feature>
<feature type="domain" description="FMP27/BLTP2/Hobbit GFWDK motif-containing RBG unit" evidence="3">
    <location>
        <begin position="629"/>
        <end position="753"/>
    </location>
</feature>
<dbReference type="InterPro" id="IPR045167">
    <property type="entry name" value="Hobbit"/>
</dbReference>
<comment type="caution">
    <text evidence="4">The sequence shown here is derived from an EMBL/GenBank/DDBJ whole genome shotgun (WGS) entry which is preliminary data.</text>
</comment>
<name>A0ABR2KIE4_9EUKA</name>
<dbReference type="SMART" id="SM01214">
    <property type="entry name" value="Fmp27_GFWDK"/>
    <property type="match status" value="1"/>
</dbReference>
<accession>A0ABR2KIE4</accession>